<evidence type="ECO:0000256" key="4">
    <source>
        <dbReference type="SAM" id="MobiDB-lite"/>
    </source>
</evidence>
<feature type="transmembrane region" description="Helical" evidence="5">
    <location>
        <begin position="93"/>
        <end position="112"/>
    </location>
</feature>
<keyword evidence="3 7" id="KW-0560">Oxidoreductase</keyword>
<dbReference type="InterPro" id="IPR017511">
    <property type="entry name" value="PQQ_mDH"/>
</dbReference>
<dbReference type="PANTHER" id="PTHR32303:SF4">
    <property type="entry name" value="QUINOPROTEIN GLUCOSE DEHYDROGENASE"/>
    <property type="match status" value="1"/>
</dbReference>
<dbReference type="Pfam" id="PF01011">
    <property type="entry name" value="PQQ"/>
    <property type="match status" value="2"/>
</dbReference>
<evidence type="ECO:0000256" key="1">
    <source>
        <dbReference type="ARBA" id="ARBA00001931"/>
    </source>
</evidence>
<feature type="transmembrane region" description="Helical" evidence="5">
    <location>
        <begin position="17"/>
        <end position="41"/>
    </location>
</feature>
<evidence type="ECO:0000313" key="8">
    <source>
        <dbReference type="Proteomes" id="UP001264340"/>
    </source>
</evidence>
<dbReference type="PANTHER" id="PTHR32303">
    <property type="entry name" value="QUINOPROTEIN ALCOHOL DEHYDROGENASE (CYTOCHROME C)"/>
    <property type="match status" value="1"/>
</dbReference>
<keyword evidence="8" id="KW-1185">Reference proteome</keyword>
<keyword evidence="5" id="KW-1133">Transmembrane helix</keyword>
<evidence type="ECO:0000256" key="5">
    <source>
        <dbReference type="SAM" id="Phobius"/>
    </source>
</evidence>
<dbReference type="InterPro" id="IPR018391">
    <property type="entry name" value="PQQ_b-propeller_rpt"/>
</dbReference>
<evidence type="ECO:0000313" key="7">
    <source>
        <dbReference type="EMBL" id="MDR6411716.1"/>
    </source>
</evidence>
<dbReference type="InterPro" id="IPR011047">
    <property type="entry name" value="Quinoprotein_ADH-like_sf"/>
</dbReference>
<feature type="transmembrane region" description="Helical" evidence="5">
    <location>
        <begin position="47"/>
        <end position="65"/>
    </location>
</feature>
<dbReference type="Gene3D" id="2.140.10.10">
    <property type="entry name" value="Quinoprotein alcohol dehydrogenase-like superfamily"/>
    <property type="match status" value="2"/>
</dbReference>
<feature type="compositionally biased region" description="Polar residues" evidence="4">
    <location>
        <begin position="653"/>
        <end position="665"/>
    </location>
</feature>
<evidence type="ECO:0000256" key="3">
    <source>
        <dbReference type="ARBA" id="ARBA00023002"/>
    </source>
</evidence>
<keyword evidence="5" id="KW-0812">Transmembrane</keyword>
<feature type="region of interest" description="Disordered" evidence="4">
    <location>
        <begin position="644"/>
        <end position="667"/>
    </location>
</feature>
<dbReference type="SUPFAM" id="SSF50998">
    <property type="entry name" value="Quinoprotein alcohol dehydrogenase-like"/>
    <property type="match status" value="1"/>
</dbReference>
<dbReference type="EMBL" id="JAVDRP010000012">
    <property type="protein sequence ID" value="MDR6411716.1"/>
    <property type="molecule type" value="Genomic_DNA"/>
</dbReference>
<evidence type="ECO:0000259" key="6">
    <source>
        <dbReference type="Pfam" id="PF01011"/>
    </source>
</evidence>
<dbReference type="GO" id="GO:0008876">
    <property type="term" value="F:quinoprotein glucose dehydrogenase activity"/>
    <property type="evidence" value="ECO:0007669"/>
    <property type="project" value="UniProtKB-EC"/>
</dbReference>
<comment type="similarity">
    <text evidence="2">Belongs to the bacterial PQQ dehydrogenase family.</text>
</comment>
<keyword evidence="5" id="KW-0472">Membrane</keyword>
<accession>A0ABU1LYQ2</accession>
<dbReference type="SMART" id="SM00564">
    <property type="entry name" value="PQQ"/>
    <property type="match status" value="6"/>
</dbReference>
<protein>
    <submittedName>
        <fullName evidence="7">Quinoprotein glucose dehydrogenase</fullName>
        <ecNumber evidence="7">1.1.5.2</ecNumber>
    </submittedName>
</protein>
<name>A0ABU1LYQ2_9BURK</name>
<organism evidence="7 8">
    <name type="scientific">Paraburkholderia terricola</name>
    <dbReference type="NCBI Taxonomy" id="169427"/>
    <lineage>
        <taxon>Bacteria</taxon>
        <taxon>Pseudomonadati</taxon>
        <taxon>Pseudomonadota</taxon>
        <taxon>Betaproteobacteria</taxon>
        <taxon>Burkholderiales</taxon>
        <taxon>Burkholderiaceae</taxon>
        <taxon>Paraburkholderia</taxon>
    </lineage>
</organism>
<dbReference type="CDD" id="cd10280">
    <property type="entry name" value="PQQ_mGDH"/>
    <property type="match status" value="1"/>
</dbReference>
<gene>
    <name evidence="7" type="ORF">J2804_005150</name>
</gene>
<reference evidence="7 8" key="1">
    <citation type="submission" date="2023-07" db="EMBL/GenBank/DDBJ databases">
        <title>Sorghum-associated microbial communities from plants grown in Nebraska, USA.</title>
        <authorList>
            <person name="Schachtman D."/>
        </authorList>
    </citation>
    <scope>NUCLEOTIDE SEQUENCE [LARGE SCALE GENOMIC DNA]</scope>
    <source>
        <strain evidence="7 8">DS1316</strain>
    </source>
</reference>
<sequence>MPFAEVTVMSTPRRFPVALALPAIVFMLIGLVVAVGGVWLISLGGSWYYLLTGIGIALTGLLVAIRRRSALLLFALVLFGSTVWAVTEARFDFWQLLPRLWVWLVLGLWLLLPPVTRRLVFGPPGAHRQGALPLAAAVVLTVLLGIGTAFNHPYDHAGSIEVGSAPPAAPLAGDANRQAGDWTDYGGSPLGQRYSPLAQITPANAGQLKVAWQFQTGDKPGPDDPTETTAENTPIKVGDKLFLCTPHGIVIALDPVAGKEIWRFDPHIQSPAGFKHWEHMTCRGVSYHDDSLYPAKADVGASEAAVAGAQGGASEAVSASEGSASSAPSAAAGSEASAPSTAAAASGAETSAAASATPAAASGVEASSALAAAPGPKASATFATRPASEPAAPAASSEPAAPSAAASAPSVAAECPRRIFLPTADARLIALDADTGRPCAHFGSNGQIDLRTSIGPFTPGGYYSTSPPAVTRDLVIISGHVTDNESTNEPSGVTRAFDVHDGHLVWNWDAGKPDATEPLAPNQTYVRNSPNMWSVFSVDEKLGMVYLPLGNQTPDQWGGLRTPASEKVAAGVVALDLATGKMRWNYQFTHHDLWDMDVGGQPSLIDLQTASGVQPALIASTKQGSLYVLNRETGKPIVPITETPVPQGAATGDHTSPTQPVSALNFNPPKVRERDMWGTTPFDQLWCRVKFRSLRYDGAFTPPSEQGSLVFPGNFGVFDWGGVAVDPVRQILIANPSYMAFTSKLIPRAQIPVDNGEKKGSETSGIKMARGTPFGFELNAFLSPLGIPCQAPPWGYVAGVDLRSNQIVWQHKNGTIRDSAPLPIPMPLGVPSLGGMVTTAGGVAFLSGTLDYYVRAYDVRTGDKLWQARLPAGGQATPMTYAGGDGKQYVLVTAGGHGSLGTKQGDYVIAYRLP</sequence>
<dbReference type="Proteomes" id="UP001264340">
    <property type="component" value="Unassembled WGS sequence"/>
</dbReference>
<feature type="transmembrane region" description="Helical" evidence="5">
    <location>
        <begin position="70"/>
        <end position="87"/>
    </location>
</feature>
<feature type="region of interest" description="Disordered" evidence="4">
    <location>
        <begin position="379"/>
        <end position="402"/>
    </location>
</feature>
<proteinExistence type="inferred from homology"/>
<dbReference type="InterPro" id="IPR002372">
    <property type="entry name" value="PQQ_rpt_dom"/>
</dbReference>
<evidence type="ECO:0000256" key="2">
    <source>
        <dbReference type="ARBA" id="ARBA00008156"/>
    </source>
</evidence>
<feature type="domain" description="Pyrrolo-quinoline quinone repeat" evidence="6">
    <location>
        <begin position="409"/>
        <end position="890"/>
    </location>
</feature>
<comment type="cofactor">
    <cofactor evidence="1">
        <name>pyrroloquinoline quinone</name>
        <dbReference type="ChEBI" id="CHEBI:58442"/>
    </cofactor>
</comment>
<feature type="domain" description="Pyrrolo-quinoline quinone repeat" evidence="6">
    <location>
        <begin position="182"/>
        <end position="322"/>
    </location>
</feature>
<feature type="transmembrane region" description="Helical" evidence="5">
    <location>
        <begin position="132"/>
        <end position="150"/>
    </location>
</feature>
<dbReference type="EC" id="1.1.5.2" evidence="7"/>
<comment type="caution">
    <text evidence="7">The sequence shown here is derived from an EMBL/GenBank/DDBJ whole genome shotgun (WGS) entry which is preliminary data.</text>
</comment>